<keyword evidence="3" id="KW-1185">Reference proteome</keyword>
<evidence type="ECO:0000313" key="3">
    <source>
        <dbReference type="Proteomes" id="UP001314263"/>
    </source>
</evidence>
<proteinExistence type="predicted"/>
<sequence>MYLLPLLKPKTLEEIARQPDVTEELARREAEQVAKLKEIRDYQRNALTPGQPPKIEEPEESEEEEEEEEEDDEEAQVSAEEEEEDAGPDVDDQSMSEDGMDAQT</sequence>
<comment type="caution">
    <text evidence="2">The sequence shown here is derived from an EMBL/GenBank/DDBJ whole genome shotgun (WGS) entry which is preliminary data.</text>
</comment>
<feature type="region of interest" description="Disordered" evidence="1">
    <location>
        <begin position="38"/>
        <end position="104"/>
    </location>
</feature>
<evidence type="ECO:0000313" key="2">
    <source>
        <dbReference type="EMBL" id="CAK0785773.1"/>
    </source>
</evidence>
<protein>
    <submittedName>
        <fullName evidence="2">Uncharacterized protein</fullName>
    </submittedName>
</protein>
<dbReference type="EMBL" id="CAUYUE010000013">
    <property type="protein sequence ID" value="CAK0785773.1"/>
    <property type="molecule type" value="Genomic_DNA"/>
</dbReference>
<accession>A0AAV1IIK7</accession>
<feature type="compositionally biased region" description="Acidic residues" evidence="1">
    <location>
        <begin position="57"/>
        <end position="104"/>
    </location>
</feature>
<evidence type="ECO:0000256" key="1">
    <source>
        <dbReference type="SAM" id="MobiDB-lite"/>
    </source>
</evidence>
<name>A0AAV1IIK7_9CHLO</name>
<gene>
    <name evidence="2" type="ORF">CVIRNUC_008984</name>
</gene>
<reference evidence="2 3" key="1">
    <citation type="submission" date="2023-10" db="EMBL/GenBank/DDBJ databases">
        <authorList>
            <person name="Maclean D."/>
            <person name="Macfadyen A."/>
        </authorList>
    </citation>
    <scope>NUCLEOTIDE SEQUENCE [LARGE SCALE GENOMIC DNA]</scope>
</reference>
<dbReference type="AlphaFoldDB" id="A0AAV1IIK7"/>
<organism evidence="2 3">
    <name type="scientific">Coccomyxa viridis</name>
    <dbReference type="NCBI Taxonomy" id="1274662"/>
    <lineage>
        <taxon>Eukaryota</taxon>
        <taxon>Viridiplantae</taxon>
        <taxon>Chlorophyta</taxon>
        <taxon>core chlorophytes</taxon>
        <taxon>Trebouxiophyceae</taxon>
        <taxon>Trebouxiophyceae incertae sedis</taxon>
        <taxon>Coccomyxaceae</taxon>
        <taxon>Coccomyxa</taxon>
    </lineage>
</organism>
<dbReference type="Proteomes" id="UP001314263">
    <property type="component" value="Unassembled WGS sequence"/>
</dbReference>